<dbReference type="PANTHER" id="PTHR10947:SF0">
    <property type="entry name" value="PHENYLALANINE--TRNA LIGASE BETA SUBUNIT"/>
    <property type="match status" value="1"/>
</dbReference>
<dbReference type="CDD" id="cd02796">
    <property type="entry name" value="tRNA_bind_bactPheRS"/>
    <property type="match status" value="1"/>
</dbReference>
<dbReference type="Gene3D" id="3.30.56.10">
    <property type="match status" value="1"/>
</dbReference>
<accession>A0A381S785</accession>
<dbReference type="InterPro" id="IPR002547">
    <property type="entry name" value="tRNA-bd_dom"/>
</dbReference>
<dbReference type="GO" id="GO:0006432">
    <property type="term" value="P:phenylalanyl-tRNA aminoacylation"/>
    <property type="evidence" value="ECO:0007669"/>
    <property type="project" value="InterPro"/>
</dbReference>
<dbReference type="PROSITE" id="PS50886">
    <property type="entry name" value="TRBD"/>
    <property type="match status" value="1"/>
</dbReference>
<evidence type="ECO:0000259" key="3">
    <source>
        <dbReference type="PROSITE" id="PS50886"/>
    </source>
</evidence>
<gene>
    <name evidence="4" type="ORF">METZ01_LOCUS52826</name>
</gene>
<dbReference type="Gene3D" id="3.50.40.10">
    <property type="entry name" value="Phenylalanyl-trna Synthetase, Chain B, domain 3"/>
    <property type="match status" value="1"/>
</dbReference>
<reference evidence="4" key="1">
    <citation type="submission" date="2018-05" db="EMBL/GenBank/DDBJ databases">
        <authorList>
            <person name="Lanie J.A."/>
            <person name="Ng W.-L."/>
            <person name="Kazmierczak K.M."/>
            <person name="Andrzejewski T.M."/>
            <person name="Davidsen T.M."/>
            <person name="Wayne K.J."/>
            <person name="Tettelin H."/>
            <person name="Glass J.I."/>
            <person name="Rusch D."/>
            <person name="Podicherti R."/>
            <person name="Tsui H.-C.T."/>
            <person name="Winkler M.E."/>
        </authorList>
    </citation>
    <scope>NUCLEOTIDE SEQUENCE</scope>
</reference>
<dbReference type="GO" id="GO:0004826">
    <property type="term" value="F:phenylalanine-tRNA ligase activity"/>
    <property type="evidence" value="ECO:0007669"/>
    <property type="project" value="InterPro"/>
</dbReference>
<dbReference type="PANTHER" id="PTHR10947">
    <property type="entry name" value="PHENYLALANYL-TRNA SYNTHETASE BETA CHAIN AND LEUCINE-RICH REPEAT-CONTAINING PROTEIN 47"/>
    <property type="match status" value="1"/>
</dbReference>
<keyword evidence="1" id="KW-0820">tRNA-binding</keyword>
<dbReference type="SMART" id="SM00873">
    <property type="entry name" value="B3_4"/>
    <property type="match status" value="1"/>
</dbReference>
<dbReference type="EMBL" id="UINC01002755">
    <property type="protein sequence ID" value="SUZ99972.1"/>
    <property type="molecule type" value="Genomic_DNA"/>
</dbReference>
<dbReference type="FunFam" id="2.40.50.140:FF:000045">
    <property type="entry name" value="Phenylalanine--tRNA ligase beta subunit"/>
    <property type="match status" value="1"/>
</dbReference>
<dbReference type="GO" id="GO:0009328">
    <property type="term" value="C:phenylalanine-tRNA ligase complex"/>
    <property type="evidence" value="ECO:0007669"/>
    <property type="project" value="TreeGrafter"/>
</dbReference>
<dbReference type="AlphaFoldDB" id="A0A381S785"/>
<dbReference type="GO" id="GO:0005524">
    <property type="term" value="F:ATP binding"/>
    <property type="evidence" value="ECO:0007669"/>
    <property type="project" value="InterPro"/>
</dbReference>
<organism evidence="4">
    <name type="scientific">marine metagenome</name>
    <dbReference type="NCBI Taxonomy" id="408172"/>
    <lineage>
        <taxon>unclassified sequences</taxon>
        <taxon>metagenomes</taxon>
        <taxon>ecological metagenomes</taxon>
    </lineage>
</organism>
<evidence type="ECO:0000313" key="4">
    <source>
        <dbReference type="EMBL" id="SUZ99972.1"/>
    </source>
</evidence>
<dbReference type="InterPro" id="IPR012340">
    <property type="entry name" value="NA-bd_OB-fold"/>
</dbReference>
<name>A0A381S785_9ZZZZ</name>
<evidence type="ECO:0000256" key="2">
    <source>
        <dbReference type="ARBA" id="ARBA00022884"/>
    </source>
</evidence>
<dbReference type="NCBIfam" id="NF045760">
    <property type="entry name" value="YtpR"/>
    <property type="match status" value="1"/>
</dbReference>
<sequence>MKISESWLRSWDNPDLSTKNLAHQMTMIGLEVNSIFEDGKDIEKIIIAKLITIEEHPNADKLKICNLAINGKKQIKVVCGATNILCEKKYPLAIPGTKLPNGIIIKKSKIRGVISNGMLCSESEIGLGEDADGIMELPDDAPTGKKLINYLKLPDSIFDIDITPNRGDCFSVLGIAREVSLLSNRKLKNNTMSSVKQTIEDTYEINVKKPNLCPRFSGRIFKNIKISKTPLWLIERLRKSGIRSIHPIVDVTNYVMIELGQPLHAYDLSLLDGPIVPRYAKNKETITLLDGQNIRINKNTVVVTDDSGAIGLAGIMGGSKTSVSGTTEDILLEAAFWPTEIMSGQARSYGLQTDASMRFERGVDPYLQIRSLERA</sequence>
<dbReference type="SUPFAM" id="SSF56037">
    <property type="entry name" value="PheT/TilS domain"/>
    <property type="match status" value="1"/>
</dbReference>
<dbReference type="NCBIfam" id="TIGR00472">
    <property type="entry name" value="pheT_bact"/>
    <property type="match status" value="1"/>
</dbReference>
<keyword evidence="2" id="KW-0694">RNA-binding</keyword>
<proteinExistence type="predicted"/>
<dbReference type="InterPro" id="IPR045060">
    <property type="entry name" value="Phe-tRNA-ligase_IIc_bsu"/>
</dbReference>
<feature type="domain" description="TRNA-binding" evidence="3">
    <location>
        <begin position="39"/>
        <end position="148"/>
    </location>
</feature>
<dbReference type="GO" id="GO:0000287">
    <property type="term" value="F:magnesium ion binding"/>
    <property type="evidence" value="ECO:0007669"/>
    <property type="project" value="InterPro"/>
</dbReference>
<dbReference type="GO" id="GO:0000049">
    <property type="term" value="F:tRNA binding"/>
    <property type="evidence" value="ECO:0007669"/>
    <property type="project" value="UniProtKB-KW"/>
</dbReference>
<protein>
    <recommendedName>
        <fullName evidence="3">tRNA-binding domain-containing protein</fullName>
    </recommendedName>
</protein>
<dbReference type="SUPFAM" id="SSF50249">
    <property type="entry name" value="Nucleic acid-binding proteins"/>
    <property type="match status" value="1"/>
</dbReference>
<dbReference type="Pfam" id="PF03483">
    <property type="entry name" value="B3_4"/>
    <property type="match status" value="1"/>
</dbReference>
<dbReference type="InterPro" id="IPR020825">
    <property type="entry name" value="Phe-tRNA_synthase-like_B3/B4"/>
</dbReference>
<evidence type="ECO:0000256" key="1">
    <source>
        <dbReference type="ARBA" id="ARBA00022555"/>
    </source>
</evidence>
<feature type="non-terminal residue" evidence="4">
    <location>
        <position position="375"/>
    </location>
</feature>
<dbReference type="InterPro" id="IPR004532">
    <property type="entry name" value="Phe-tRNA-ligase_IIc_bsu_bact"/>
</dbReference>
<dbReference type="Gene3D" id="2.40.50.140">
    <property type="entry name" value="Nucleic acid-binding proteins"/>
    <property type="match status" value="1"/>
</dbReference>
<dbReference type="Pfam" id="PF01588">
    <property type="entry name" value="tRNA_bind"/>
    <property type="match status" value="1"/>
</dbReference>
<dbReference type="InterPro" id="IPR033714">
    <property type="entry name" value="tRNA_bind_bactPheRS"/>
</dbReference>
<dbReference type="InterPro" id="IPR005146">
    <property type="entry name" value="B3/B4_tRNA-bd"/>
</dbReference>